<comment type="similarity">
    <text evidence="3">Belongs to the class-V pyridoxal-phosphate-dependent aminotransferase family.</text>
</comment>
<dbReference type="Gene3D" id="3.90.1150.10">
    <property type="entry name" value="Aspartate Aminotransferase, domain 1"/>
    <property type="match status" value="1"/>
</dbReference>
<protein>
    <submittedName>
        <fullName evidence="6">Cysteine desulfurase</fullName>
    </submittedName>
</protein>
<dbReference type="PROSITE" id="PS00595">
    <property type="entry name" value="AA_TRANSFER_CLASS_5"/>
    <property type="match status" value="1"/>
</dbReference>
<dbReference type="PANTHER" id="PTHR43586:SF24">
    <property type="entry name" value="BLR4730 PROTEIN"/>
    <property type="match status" value="1"/>
</dbReference>
<dbReference type="RefSeq" id="WP_009578957.1">
    <property type="nucleotide sequence ID" value="NZ_AMZN01000022.1"/>
</dbReference>
<feature type="domain" description="Aminotransferase class V" evidence="5">
    <location>
        <begin position="19"/>
        <end position="380"/>
    </location>
</feature>
<comment type="cofactor">
    <cofactor evidence="1 4">
        <name>pyridoxal 5'-phosphate</name>
        <dbReference type="ChEBI" id="CHEBI:597326"/>
    </cofactor>
</comment>
<evidence type="ECO:0000256" key="4">
    <source>
        <dbReference type="RuleBase" id="RU004504"/>
    </source>
</evidence>
<sequence length="392" mass="43725">MDIELIRNNTPGVNSVTHFNNAGASLVSQQVLETQLGYLQQEAHLGGYETAALFHDQQEDFYRQVAKLINASPEEIAYTESATVSWQRAFFSIPFKKGDTILTAKAEYASNYISFLYLKEEKGVNIRIIPSNKPGEIDLGELERSIDDSVRLISLTHMPTNGGLVNPAEEVGAIAKKHGILFLLDACQSVGQYPVDVNRIGCHFLSATGRKFLRGPRGTGFLYVKRELLKHLRPINVDLHSASWTEIESYSLRDDARMFETWESNIAAKLGLAEAVKQANTLGVDLIWERVTFLANDLREKLMSLHGVEIRDLGKIKSGIVTFTTFTPAHAVKEALKKRGFNTTVAVMGSTLLDMSDRNLAEVVRASVHYYNTEEEIDKFIIALKDILETSS</sequence>
<dbReference type="AlphaFoldDB" id="L8JTW3"/>
<reference evidence="6 7" key="1">
    <citation type="submission" date="2012-12" db="EMBL/GenBank/DDBJ databases">
        <title>Genome assembly of Fulvivirga imtechensis AK7.</title>
        <authorList>
            <person name="Nupur N."/>
            <person name="Khatri I."/>
            <person name="Kumar R."/>
            <person name="Subramanian S."/>
            <person name="Pinnaka A."/>
        </authorList>
    </citation>
    <scope>NUCLEOTIDE SEQUENCE [LARGE SCALE GENOMIC DNA]</scope>
    <source>
        <strain evidence="6 7">AK7</strain>
    </source>
</reference>
<keyword evidence="7" id="KW-1185">Reference proteome</keyword>
<evidence type="ECO:0000313" key="7">
    <source>
        <dbReference type="Proteomes" id="UP000011135"/>
    </source>
</evidence>
<keyword evidence="2" id="KW-0663">Pyridoxal phosphate</keyword>
<comment type="caution">
    <text evidence="6">The sequence shown here is derived from an EMBL/GenBank/DDBJ whole genome shotgun (WGS) entry which is preliminary data.</text>
</comment>
<organism evidence="6 7">
    <name type="scientific">Fulvivirga imtechensis AK7</name>
    <dbReference type="NCBI Taxonomy" id="1237149"/>
    <lineage>
        <taxon>Bacteria</taxon>
        <taxon>Pseudomonadati</taxon>
        <taxon>Bacteroidota</taxon>
        <taxon>Cytophagia</taxon>
        <taxon>Cytophagales</taxon>
        <taxon>Fulvivirgaceae</taxon>
        <taxon>Fulvivirga</taxon>
    </lineage>
</organism>
<name>L8JTW3_9BACT</name>
<dbReference type="Pfam" id="PF00266">
    <property type="entry name" value="Aminotran_5"/>
    <property type="match status" value="1"/>
</dbReference>
<dbReference type="STRING" id="1237149.C900_01524"/>
<dbReference type="EMBL" id="AMZN01000022">
    <property type="protein sequence ID" value="ELR72441.1"/>
    <property type="molecule type" value="Genomic_DNA"/>
</dbReference>
<dbReference type="InterPro" id="IPR015421">
    <property type="entry name" value="PyrdxlP-dep_Trfase_major"/>
</dbReference>
<proteinExistence type="inferred from homology"/>
<dbReference type="PATRIC" id="fig|1237149.3.peg.1478"/>
<evidence type="ECO:0000259" key="5">
    <source>
        <dbReference type="Pfam" id="PF00266"/>
    </source>
</evidence>
<dbReference type="Proteomes" id="UP000011135">
    <property type="component" value="Unassembled WGS sequence"/>
</dbReference>
<gene>
    <name evidence="6" type="ORF">C900_01524</name>
</gene>
<dbReference type="InterPro" id="IPR015424">
    <property type="entry name" value="PyrdxlP-dep_Trfase"/>
</dbReference>
<accession>L8JTW3</accession>
<evidence type="ECO:0000256" key="1">
    <source>
        <dbReference type="ARBA" id="ARBA00001933"/>
    </source>
</evidence>
<evidence type="ECO:0000256" key="2">
    <source>
        <dbReference type="ARBA" id="ARBA00022898"/>
    </source>
</evidence>
<dbReference type="OrthoDB" id="513408at2"/>
<dbReference type="PANTHER" id="PTHR43586">
    <property type="entry name" value="CYSTEINE DESULFURASE"/>
    <property type="match status" value="1"/>
</dbReference>
<evidence type="ECO:0000313" key="6">
    <source>
        <dbReference type="EMBL" id="ELR72441.1"/>
    </source>
</evidence>
<dbReference type="Gene3D" id="3.40.640.10">
    <property type="entry name" value="Type I PLP-dependent aspartate aminotransferase-like (Major domain)"/>
    <property type="match status" value="1"/>
</dbReference>
<dbReference type="InterPro" id="IPR015422">
    <property type="entry name" value="PyrdxlP-dep_Trfase_small"/>
</dbReference>
<dbReference type="InterPro" id="IPR000192">
    <property type="entry name" value="Aminotrans_V_dom"/>
</dbReference>
<evidence type="ECO:0000256" key="3">
    <source>
        <dbReference type="RuleBase" id="RU004075"/>
    </source>
</evidence>
<dbReference type="SUPFAM" id="SSF53383">
    <property type="entry name" value="PLP-dependent transferases"/>
    <property type="match status" value="1"/>
</dbReference>
<dbReference type="InterPro" id="IPR020578">
    <property type="entry name" value="Aminotrans_V_PyrdxlP_BS"/>
</dbReference>
<dbReference type="eggNOG" id="COG0520">
    <property type="taxonomic scope" value="Bacteria"/>
</dbReference>